<dbReference type="PANTHER" id="PTHR47005">
    <property type="entry name" value="HEAVY METAL TRANSPORT/DETOXIFICATION SUPERFAMILY PROTEIN"/>
    <property type="match status" value="1"/>
</dbReference>
<proteinExistence type="predicted"/>
<dbReference type="AlphaFoldDB" id="A0A8S0U2R5"/>
<evidence type="ECO:0000313" key="3">
    <source>
        <dbReference type="Proteomes" id="UP000594638"/>
    </source>
</evidence>
<reference evidence="2 3" key="1">
    <citation type="submission" date="2019-12" db="EMBL/GenBank/DDBJ databases">
        <authorList>
            <person name="Alioto T."/>
            <person name="Alioto T."/>
            <person name="Gomez Garrido J."/>
        </authorList>
    </citation>
    <scope>NUCLEOTIDE SEQUENCE [LARGE SCALE GENOMIC DNA]</scope>
</reference>
<protein>
    <submittedName>
        <fullName evidence="2">Pollen-specific leucine-rich repeat extensin 1</fullName>
    </submittedName>
</protein>
<dbReference type="SUPFAM" id="SSF55008">
    <property type="entry name" value="HMA, heavy metal-associated domain"/>
    <property type="match status" value="1"/>
</dbReference>
<comment type="caution">
    <text evidence="2">The sequence shown here is derived from an EMBL/GenBank/DDBJ whole genome shotgun (WGS) entry which is preliminary data.</text>
</comment>
<evidence type="ECO:0000256" key="1">
    <source>
        <dbReference type="SAM" id="MobiDB-lite"/>
    </source>
</evidence>
<organism evidence="2 3">
    <name type="scientific">Olea europaea subsp. europaea</name>
    <dbReference type="NCBI Taxonomy" id="158383"/>
    <lineage>
        <taxon>Eukaryota</taxon>
        <taxon>Viridiplantae</taxon>
        <taxon>Streptophyta</taxon>
        <taxon>Embryophyta</taxon>
        <taxon>Tracheophyta</taxon>
        <taxon>Spermatophyta</taxon>
        <taxon>Magnoliopsida</taxon>
        <taxon>eudicotyledons</taxon>
        <taxon>Gunneridae</taxon>
        <taxon>Pentapetalae</taxon>
        <taxon>asterids</taxon>
        <taxon>lamiids</taxon>
        <taxon>Lamiales</taxon>
        <taxon>Oleaceae</taxon>
        <taxon>Oleeae</taxon>
        <taxon>Olea</taxon>
    </lineage>
</organism>
<sequence>MAEAKKKTVMVLKVDLQCPCCYKKIQKILCKFPQICDRMFDEKANTVTITVICCNPEKIRDKLCCKGRKIIKSIEIKEPPKPAPPPTPKEPEKPKLPGKPEMKKSPKSPKNLRNRESPRSLSSPKSRKSLRSPRSPRNRRNPGRQHVSHLFIRAVLAVGPALKVTVEGRASTVMGIRSLSRRGRATTGFVHVDLDTHMEGLAMLRGAITSVTKALQAA</sequence>
<dbReference type="EMBL" id="CACTIH010007372">
    <property type="protein sequence ID" value="CAA3011598.1"/>
    <property type="molecule type" value="Genomic_DNA"/>
</dbReference>
<feature type="compositionally biased region" description="Basic residues" evidence="1">
    <location>
        <begin position="125"/>
        <end position="146"/>
    </location>
</feature>
<dbReference type="InterPro" id="IPR036163">
    <property type="entry name" value="HMA_dom_sf"/>
</dbReference>
<dbReference type="GO" id="GO:0046872">
    <property type="term" value="F:metal ion binding"/>
    <property type="evidence" value="ECO:0007669"/>
    <property type="project" value="InterPro"/>
</dbReference>
<evidence type="ECO:0000313" key="2">
    <source>
        <dbReference type="EMBL" id="CAA3011598.1"/>
    </source>
</evidence>
<feature type="region of interest" description="Disordered" evidence="1">
    <location>
        <begin position="75"/>
        <end position="146"/>
    </location>
</feature>
<dbReference type="Proteomes" id="UP000594638">
    <property type="component" value="Unassembled WGS sequence"/>
</dbReference>
<dbReference type="OrthoDB" id="914235at2759"/>
<feature type="compositionally biased region" description="Basic and acidic residues" evidence="1">
    <location>
        <begin position="89"/>
        <end position="104"/>
    </location>
</feature>
<name>A0A8S0U2R5_OLEEU</name>
<keyword evidence="3" id="KW-1185">Reference proteome</keyword>
<accession>A0A8S0U2R5</accession>
<dbReference type="Gramene" id="OE9A109170T3">
    <property type="protein sequence ID" value="OE9A109170C3"/>
    <property type="gene ID" value="OE9A109170"/>
</dbReference>
<gene>
    <name evidence="2" type="ORF">OLEA9_A109170</name>
</gene>
<dbReference type="PANTHER" id="PTHR47005:SF5">
    <property type="entry name" value="HEAVY METAL TRANSPORT_DETOXIFICATION SUPERFAMILY PROTEIN"/>
    <property type="match status" value="1"/>
</dbReference>